<comment type="caution">
    <text evidence="1">The sequence shown here is derived from an EMBL/GenBank/DDBJ whole genome shotgun (WGS) entry which is preliminary data.</text>
</comment>
<evidence type="ECO:0000313" key="1">
    <source>
        <dbReference type="EMBL" id="MCI82186.1"/>
    </source>
</evidence>
<proteinExistence type="predicted"/>
<dbReference type="EMBL" id="LXQA011037304">
    <property type="protein sequence ID" value="MCI82186.1"/>
    <property type="molecule type" value="Genomic_DNA"/>
</dbReference>
<evidence type="ECO:0000313" key="2">
    <source>
        <dbReference type="Proteomes" id="UP000265520"/>
    </source>
</evidence>
<accession>A0A392V1Q7</accession>
<organism evidence="1 2">
    <name type="scientific">Trifolium medium</name>
    <dbReference type="NCBI Taxonomy" id="97028"/>
    <lineage>
        <taxon>Eukaryota</taxon>
        <taxon>Viridiplantae</taxon>
        <taxon>Streptophyta</taxon>
        <taxon>Embryophyta</taxon>
        <taxon>Tracheophyta</taxon>
        <taxon>Spermatophyta</taxon>
        <taxon>Magnoliopsida</taxon>
        <taxon>eudicotyledons</taxon>
        <taxon>Gunneridae</taxon>
        <taxon>Pentapetalae</taxon>
        <taxon>rosids</taxon>
        <taxon>fabids</taxon>
        <taxon>Fabales</taxon>
        <taxon>Fabaceae</taxon>
        <taxon>Papilionoideae</taxon>
        <taxon>50 kb inversion clade</taxon>
        <taxon>NPAAA clade</taxon>
        <taxon>Hologalegina</taxon>
        <taxon>IRL clade</taxon>
        <taxon>Trifolieae</taxon>
        <taxon>Trifolium</taxon>
    </lineage>
</organism>
<protein>
    <submittedName>
        <fullName evidence="1">Uncharacterized protein</fullName>
    </submittedName>
</protein>
<dbReference type="Proteomes" id="UP000265520">
    <property type="component" value="Unassembled WGS sequence"/>
</dbReference>
<feature type="non-terminal residue" evidence="1">
    <location>
        <position position="1"/>
    </location>
</feature>
<keyword evidence="2" id="KW-1185">Reference proteome</keyword>
<reference evidence="1 2" key="1">
    <citation type="journal article" date="2018" name="Front. Plant Sci.">
        <title>Red Clover (Trifolium pratense) and Zigzag Clover (T. medium) - A Picture of Genomic Similarities and Differences.</title>
        <authorList>
            <person name="Dluhosova J."/>
            <person name="Istvanek J."/>
            <person name="Nedelnik J."/>
            <person name="Repkova J."/>
        </authorList>
    </citation>
    <scope>NUCLEOTIDE SEQUENCE [LARGE SCALE GENOMIC DNA]</scope>
    <source>
        <strain evidence="2">cv. 10/8</strain>
        <tissue evidence="1">Leaf</tissue>
    </source>
</reference>
<name>A0A392V1Q7_9FABA</name>
<sequence length="14" mass="1614">GGDEFGDDFIEKVW</sequence>